<dbReference type="OrthoDB" id="7864779at2"/>
<reference evidence="3" key="1">
    <citation type="submission" date="2016-10" db="EMBL/GenBank/DDBJ databases">
        <authorList>
            <person name="Varghese N."/>
            <person name="Submissions S."/>
        </authorList>
    </citation>
    <scope>NUCLEOTIDE SEQUENCE [LARGE SCALE GENOMIC DNA]</scope>
    <source>
        <strain evidence="3">DSM 26424</strain>
    </source>
</reference>
<evidence type="ECO:0000256" key="1">
    <source>
        <dbReference type="SAM" id="MobiDB-lite"/>
    </source>
</evidence>
<dbReference type="AlphaFoldDB" id="A0A1G8T839"/>
<keyword evidence="3" id="KW-1185">Reference proteome</keyword>
<organism evidence="2 3">
    <name type="scientific">Salipiger marinus</name>
    <dbReference type="NCBI Taxonomy" id="555512"/>
    <lineage>
        <taxon>Bacteria</taxon>
        <taxon>Pseudomonadati</taxon>
        <taxon>Pseudomonadota</taxon>
        <taxon>Alphaproteobacteria</taxon>
        <taxon>Rhodobacterales</taxon>
        <taxon>Roseobacteraceae</taxon>
        <taxon>Salipiger</taxon>
    </lineage>
</organism>
<protein>
    <submittedName>
        <fullName evidence="2">Uncharacterized protein</fullName>
    </submittedName>
</protein>
<feature type="region of interest" description="Disordered" evidence="1">
    <location>
        <begin position="66"/>
        <end position="89"/>
    </location>
</feature>
<sequence>MPQGTFPSDPVAFLTDPEAAAANRVWRQDCWLMLKARQGHPIEREAGNRLNDLEERITGRSTLVHVSTDCDPDPLPPAPAMTEVEAARRRAEPSIFRAIAARAMGSRGGSAA</sequence>
<proteinExistence type="predicted"/>
<dbReference type="STRING" id="555512.SAMN04487993_10289"/>
<evidence type="ECO:0000313" key="2">
    <source>
        <dbReference type="EMBL" id="SDJ36850.1"/>
    </source>
</evidence>
<dbReference type="EMBL" id="FNEJ01000028">
    <property type="protein sequence ID" value="SDJ36850.1"/>
    <property type="molecule type" value="Genomic_DNA"/>
</dbReference>
<name>A0A1G8T839_9RHOB</name>
<dbReference type="RefSeq" id="WP_089851330.1">
    <property type="nucleotide sequence ID" value="NZ_FNEJ01000028.1"/>
</dbReference>
<evidence type="ECO:0000313" key="3">
    <source>
        <dbReference type="Proteomes" id="UP000199093"/>
    </source>
</evidence>
<gene>
    <name evidence="2" type="ORF">SAMN04487993_10289</name>
</gene>
<dbReference type="Proteomes" id="UP000199093">
    <property type="component" value="Unassembled WGS sequence"/>
</dbReference>
<accession>A0A1G8T839</accession>